<dbReference type="EMBL" id="CADCWO010000032">
    <property type="protein sequence ID" value="CAA9559042.1"/>
    <property type="molecule type" value="Genomic_DNA"/>
</dbReference>
<accession>A0A6J4UWW3</accession>
<gene>
    <name evidence="1" type="ORF">AVDCRST_MAG81-725</name>
</gene>
<sequence length="48" mass="5532">MIQNLLPVRRELGLLNTFWDGNLSNVQQLSDQSDQLLDEAYIARLDKS</sequence>
<evidence type="ECO:0000313" key="1">
    <source>
        <dbReference type="EMBL" id="CAA9559042.1"/>
    </source>
</evidence>
<protein>
    <submittedName>
        <fullName evidence="1">Uncharacterized protein</fullName>
    </submittedName>
</protein>
<proteinExistence type="predicted"/>
<dbReference type="AlphaFoldDB" id="A0A6J4UWW3"/>
<reference evidence="1" key="1">
    <citation type="submission" date="2020-02" db="EMBL/GenBank/DDBJ databases">
        <authorList>
            <person name="Meier V. D."/>
        </authorList>
    </citation>
    <scope>NUCLEOTIDE SEQUENCE</scope>
    <source>
        <strain evidence="1">AVDCRST_MAG81</strain>
    </source>
</reference>
<name>A0A6J4UWW3_9CYAN</name>
<organism evidence="1">
    <name type="scientific">uncultured Synechococcales cyanobacterium</name>
    <dbReference type="NCBI Taxonomy" id="1936017"/>
    <lineage>
        <taxon>Bacteria</taxon>
        <taxon>Bacillati</taxon>
        <taxon>Cyanobacteriota</taxon>
        <taxon>Cyanophyceae</taxon>
        <taxon>Synechococcales</taxon>
        <taxon>environmental samples</taxon>
    </lineage>
</organism>